<protein>
    <submittedName>
        <fullName evidence="1">Uncharacterized protein</fullName>
    </submittedName>
</protein>
<gene>
    <name evidence="1" type="ORF">A5CPYCFAH4_00200</name>
</gene>
<dbReference type="Proteomes" id="UP000317465">
    <property type="component" value="Chromosome"/>
</dbReference>
<keyword evidence="2" id="KW-1185">Reference proteome</keyword>
<evidence type="ECO:0000313" key="1">
    <source>
        <dbReference type="EMBL" id="BBL07796.1"/>
    </source>
</evidence>
<name>A0ACA8QSV8_9BACT</name>
<reference evidence="1 2" key="1">
    <citation type="journal article" date="2020" name="Int. J. Syst. Evol. Microbiol.">
        <title>Alistipes communis sp. nov., Alistipes dispar sp. nov. and Alistipes onderdonkii subsp. vulgaris subsp. nov., isolated from human faeces, and creation of Alistipes onderdonkii subsp. onderdonkii subsp. nov.</title>
        <authorList>
            <person name="Sakamoto M."/>
            <person name="Ikeyama N."/>
            <person name="Ogata Y."/>
            <person name="Suda W."/>
            <person name="Iino T."/>
            <person name="Hattori M."/>
            <person name="Ohkuma M."/>
        </authorList>
    </citation>
    <scope>NUCLEOTIDE SEQUENCE [LARGE SCALE GENOMIC DNA]</scope>
    <source>
        <strain evidence="1 2">5CPYCFAH4</strain>
    </source>
</reference>
<sequence>MQMDLLDNPKIKQIKSRYLLLALIPAVLLLIAFISCTTIDSGSVGIRFKKWSSDASQYGGVLGTCKGWVWYNPITQKIFEYPIYVQRKTYEPFRVNAKDASEFTMDPTIAYRLDPDKATAVFTKYRKTLGEIEDGYIRTCIYEAYRTCANQYTSDYLMSHRGEFESEVRKRLEVSLSSEGFLVEEFTSQITPPQSLAEAINAKNEAVQNALKAENKVKEAEANAKIEIAKAQGEAQALRIKGDGEAYYNRVVAQSLSPLLVQQDAIDKWDGKLPTYSGGGALPFINIGK</sequence>
<organism evidence="1 2">
    <name type="scientific">Alistipes onderdonkii subsp. vulgaris</name>
    <dbReference type="NCBI Taxonomy" id="2585117"/>
    <lineage>
        <taxon>Bacteria</taxon>
        <taxon>Pseudomonadati</taxon>
        <taxon>Bacteroidota</taxon>
        <taxon>Bacteroidia</taxon>
        <taxon>Bacteroidales</taxon>
        <taxon>Rikenellaceae</taxon>
        <taxon>Alistipes</taxon>
    </lineage>
</organism>
<dbReference type="EMBL" id="AP019737">
    <property type="protein sequence ID" value="BBL07796.1"/>
    <property type="molecule type" value="Genomic_DNA"/>
</dbReference>
<evidence type="ECO:0000313" key="2">
    <source>
        <dbReference type="Proteomes" id="UP000317465"/>
    </source>
</evidence>
<accession>A0ACA8QSV8</accession>
<proteinExistence type="predicted"/>